<evidence type="ECO:0000313" key="3">
    <source>
        <dbReference type="Proteomes" id="UP000295124"/>
    </source>
</evidence>
<dbReference type="EMBL" id="SMKX01000236">
    <property type="protein sequence ID" value="TDD44472.1"/>
    <property type="molecule type" value="Genomic_DNA"/>
</dbReference>
<dbReference type="SUPFAM" id="SSF102588">
    <property type="entry name" value="LmbE-like"/>
    <property type="match status" value="1"/>
</dbReference>
<dbReference type="Proteomes" id="UP000295124">
    <property type="component" value="Unassembled WGS sequence"/>
</dbReference>
<dbReference type="PANTHER" id="PTHR12993:SF11">
    <property type="entry name" value="N-ACETYLGLUCOSAMINYL-PHOSPHATIDYLINOSITOL DE-N-ACETYLASE"/>
    <property type="match status" value="1"/>
</dbReference>
<reference evidence="2 3" key="1">
    <citation type="submission" date="2019-03" db="EMBL/GenBank/DDBJ databases">
        <title>Draft genome sequences of novel Actinobacteria.</title>
        <authorList>
            <person name="Sahin N."/>
            <person name="Ay H."/>
            <person name="Saygin H."/>
        </authorList>
    </citation>
    <scope>NUCLEOTIDE SEQUENCE [LARGE SCALE GENOMIC DNA]</scope>
    <source>
        <strain evidence="2 3">JCM 13523</strain>
    </source>
</reference>
<dbReference type="RefSeq" id="WP_132177508.1">
    <property type="nucleotide sequence ID" value="NZ_SMKX01000236.1"/>
</dbReference>
<dbReference type="PANTHER" id="PTHR12993">
    <property type="entry name" value="N-ACETYLGLUCOSAMINYL-PHOSPHATIDYLINOSITOL DE-N-ACETYLASE-RELATED"/>
    <property type="match status" value="1"/>
</dbReference>
<dbReference type="InterPro" id="IPR024078">
    <property type="entry name" value="LmbE-like_dom_sf"/>
</dbReference>
<gene>
    <name evidence="2" type="ORF">E1263_40625</name>
</gene>
<dbReference type="Pfam" id="PF02585">
    <property type="entry name" value="PIG-L"/>
    <property type="match status" value="1"/>
</dbReference>
<sequence length="244" mass="27455">MKYVCVFAHPDDEMRCLGTLLRLRDAGHEFAFVTITTGDKGLPYHPPEEQLRAADIRTVEMQEVAAHFDAEYVSLGREDGFVFEDAELRAELIHTLRRLGAEIVFTHWTTDYNPDHVLTAKLVTDAALLAPLSSFAPSPGVLPQAPRIWYVDPGPGHGFEATHFVAFSPEYAARKAELIRLHRSQMDVMRELSGGTDYADQLTAYDQVTAQRLLVEHAESFRPCLTDRRIPWPSDLPGRLTDPI</sequence>
<dbReference type="Gene3D" id="3.40.50.10320">
    <property type="entry name" value="LmbE-like"/>
    <property type="match status" value="1"/>
</dbReference>
<dbReference type="OrthoDB" id="3514174at2"/>
<evidence type="ECO:0000313" key="2">
    <source>
        <dbReference type="EMBL" id="TDD44472.1"/>
    </source>
</evidence>
<dbReference type="AlphaFoldDB" id="A0A4R4YLX0"/>
<keyword evidence="3" id="KW-1185">Reference proteome</keyword>
<keyword evidence="1" id="KW-0862">Zinc</keyword>
<accession>A0A4R4YLX0</accession>
<dbReference type="GO" id="GO:0016137">
    <property type="term" value="P:glycoside metabolic process"/>
    <property type="evidence" value="ECO:0007669"/>
    <property type="project" value="UniProtKB-ARBA"/>
</dbReference>
<protein>
    <submittedName>
        <fullName evidence="2">PIG-L family deacetylase</fullName>
    </submittedName>
</protein>
<organism evidence="2 3">
    <name type="scientific">Kribbella antibiotica</name>
    <dbReference type="NCBI Taxonomy" id="190195"/>
    <lineage>
        <taxon>Bacteria</taxon>
        <taxon>Bacillati</taxon>
        <taxon>Actinomycetota</taxon>
        <taxon>Actinomycetes</taxon>
        <taxon>Propionibacteriales</taxon>
        <taxon>Kribbellaceae</taxon>
        <taxon>Kribbella</taxon>
    </lineage>
</organism>
<name>A0A4R4YLX0_9ACTN</name>
<comment type="caution">
    <text evidence="2">The sequence shown here is derived from an EMBL/GenBank/DDBJ whole genome shotgun (WGS) entry which is preliminary data.</text>
</comment>
<dbReference type="InterPro" id="IPR003737">
    <property type="entry name" value="GlcNAc_PI_deacetylase-related"/>
</dbReference>
<dbReference type="GO" id="GO:0016811">
    <property type="term" value="F:hydrolase activity, acting on carbon-nitrogen (but not peptide) bonds, in linear amides"/>
    <property type="evidence" value="ECO:0007669"/>
    <property type="project" value="TreeGrafter"/>
</dbReference>
<proteinExistence type="predicted"/>
<evidence type="ECO:0000256" key="1">
    <source>
        <dbReference type="ARBA" id="ARBA00022833"/>
    </source>
</evidence>